<dbReference type="AlphaFoldDB" id="A0A0R2LH02"/>
<dbReference type="GO" id="GO:0016616">
    <property type="term" value="F:oxidoreductase activity, acting on the CH-OH group of donors, NAD or NADP as acceptor"/>
    <property type="evidence" value="ECO:0007669"/>
    <property type="project" value="InterPro"/>
</dbReference>
<dbReference type="Pfam" id="PF02866">
    <property type="entry name" value="Ldh_1_C"/>
    <property type="match status" value="1"/>
</dbReference>
<dbReference type="Gene3D" id="3.90.110.10">
    <property type="entry name" value="Lactate dehydrogenase/glycoside hydrolase, family 4, C-terminal"/>
    <property type="match status" value="1"/>
</dbReference>
<feature type="domain" description="Lactate/malate dehydrogenase C-terminal" evidence="1">
    <location>
        <begin position="152"/>
        <end position="299"/>
    </location>
</feature>
<evidence type="ECO:0000313" key="3">
    <source>
        <dbReference type="Proteomes" id="UP000051886"/>
    </source>
</evidence>
<accession>A0A0R2LH02</accession>
<keyword evidence="3" id="KW-1185">Reference proteome</keyword>
<dbReference type="OrthoDB" id="2318352at2"/>
<comment type="caution">
    <text evidence="2">The sequence shown here is derived from an EMBL/GenBank/DDBJ whole genome shotgun (WGS) entry which is preliminary data.</text>
</comment>
<protein>
    <submittedName>
        <fullName evidence="2">Lactate malate dehydrogenase</fullName>
    </submittedName>
</protein>
<dbReference type="Proteomes" id="UP000051886">
    <property type="component" value="Unassembled WGS sequence"/>
</dbReference>
<dbReference type="EMBL" id="JQCN01000017">
    <property type="protein sequence ID" value="KRO01087.1"/>
    <property type="molecule type" value="Genomic_DNA"/>
</dbReference>
<dbReference type="InterPro" id="IPR015955">
    <property type="entry name" value="Lactate_DH/Glyco_Ohase_4_C"/>
</dbReference>
<dbReference type="SUPFAM" id="SSF56327">
    <property type="entry name" value="LDH C-terminal domain-like"/>
    <property type="match status" value="1"/>
</dbReference>
<evidence type="ECO:0000259" key="1">
    <source>
        <dbReference type="Pfam" id="PF02866"/>
    </source>
</evidence>
<reference evidence="2 3" key="1">
    <citation type="journal article" date="2015" name="Genome Announc.">
        <title>Expanding the biotechnology potential of lactobacilli through comparative genomics of 213 strains and associated genera.</title>
        <authorList>
            <person name="Sun Z."/>
            <person name="Harris H.M."/>
            <person name="McCann A."/>
            <person name="Guo C."/>
            <person name="Argimon S."/>
            <person name="Zhang W."/>
            <person name="Yang X."/>
            <person name="Jeffery I.B."/>
            <person name="Cooney J.C."/>
            <person name="Kagawa T.F."/>
            <person name="Liu W."/>
            <person name="Song Y."/>
            <person name="Salvetti E."/>
            <person name="Wrobel A."/>
            <person name="Rasinkangas P."/>
            <person name="Parkhill J."/>
            <person name="Rea M.C."/>
            <person name="O'Sullivan O."/>
            <person name="Ritari J."/>
            <person name="Douillard F.P."/>
            <person name="Paul Ross R."/>
            <person name="Yang R."/>
            <person name="Briner A.E."/>
            <person name="Felis G.E."/>
            <person name="de Vos W.M."/>
            <person name="Barrangou R."/>
            <person name="Klaenhammer T.R."/>
            <person name="Caufield P.W."/>
            <person name="Cui Y."/>
            <person name="Zhang H."/>
            <person name="O'Toole P.W."/>
        </authorList>
    </citation>
    <scope>NUCLEOTIDE SEQUENCE [LARGE SCALE GENOMIC DNA]</scope>
    <source>
        <strain evidence="2 3">NBRC 103219</strain>
    </source>
</reference>
<evidence type="ECO:0000313" key="2">
    <source>
        <dbReference type="EMBL" id="KRO01087.1"/>
    </source>
</evidence>
<sequence length="305" mass="33301">MTKNVLICGNDPLVEAILQHNIIEDKSINFIWYQKEVELSDAVQDVLTSGVLAKNLGLTATNTPDWSSIDLLLIGDLGVTENANLEFQQKSRSEIHWTQVIMNQAMANNFAGKVCFLTGHCEEQVFSALHFSGLPNNAIFGLGTFPLSILAEKLISNILKIDARQVHVSVLGTSANALPAWSRGLVAGTPLLSLIAQENSLFSQDELTTIEEQLNRCSKRSLLPAILDALDRVFEALFTPFAQSIPLTHQVELGGEKIAISEPVLLSTQGVSTLPTVNLSEDEKQRFVGIKTDVLSEIQALVRGQ</sequence>
<name>A0A0R2LH02_9LACO</name>
<dbReference type="InterPro" id="IPR022383">
    <property type="entry name" value="Lactate/malate_DH_C"/>
</dbReference>
<dbReference type="RefSeq" id="WP_017868280.1">
    <property type="nucleotide sequence ID" value="NZ_BJYB01000007.1"/>
</dbReference>
<gene>
    <name evidence="2" type="ORF">IV66_GL001267</name>
</gene>
<proteinExistence type="predicted"/>
<dbReference type="PATRIC" id="fig|449659.4.peg.1284"/>
<organism evidence="2 3">
    <name type="scientific">Ligilactobacillus pobuzihii</name>
    <dbReference type="NCBI Taxonomy" id="449659"/>
    <lineage>
        <taxon>Bacteria</taxon>
        <taxon>Bacillati</taxon>
        <taxon>Bacillota</taxon>
        <taxon>Bacilli</taxon>
        <taxon>Lactobacillales</taxon>
        <taxon>Lactobacillaceae</taxon>
        <taxon>Ligilactobacillus</taxon>
    </lineage>
</organism>
<dbReference type="STRING" id="449659.IV66_GL001267"/>